<dbReference type="InterPro" id="IPR029063">
    <property type="entry name" value="SAM-dependent_MTases_sf"/>
</dbReference>
<dbReference type="InterPro" id="IPR013216">
    <property type="entry name" value="Methyltransf_11"/>
</dbReference>
<evidence type="ECO:0000259" key="4">
    <source>
        <dbReference type="Pfam" id="PF08241"/>
    </source>
</evidence>
<keyword evidence="3 5" id="KW-0808">Transferase</keyword>
<reference evidence="6" key="1">
    <citation type="submission" date="2015-10" db="EMBL/GenBank/DDBJ databases">
        <title>Complete Genome Sequencing of Klebsiella sp. strain G5.</title>
        <authorList>
            <person name="Chan K.-G."/>
            <person name="Chen J.-W."/>
        </authorList>
    </citation>
    <scope>NUCLEOTIDE SEQUENCE [LARGE SCALE GENOMIC DNA]</scope>
    <source>
        <strain evidence="6">G5</strain>
    </source>
</reference>
<dbReference type="PANTHER" id="PTHR44942:SF4">
    <property type="entry name" value="METHYLTRANSFERASE TYPE 11 DOMAIN-CONTAINING PROTEIN"/>
    <property type="match status" value="1"/>
</dbReference>
<evidence type="ECO:0000256" key="2">
    <source>
        <dbReference type="ARBA" id="ARBA00022603"/>
    </source>
</evidence>
<dbReference type="OrthoDB" id="529208at2"/>
<gene>
    <name evidence="5" type="ORF">AO703_04315</name>
</gene>
<dbReference type="PANTHER" id="PTHR44942">
    <property type="entry name" value="METHYLTRANSF_11 DOMAIN-CONTAINING PROTEIN"/>
    <property type="match status" value="1"/>
</dbReference>
<dbReference type="SUPFAM" id="SSF53335">
    <property type="entry name" value="S-adenosyl-L-methionine-dependent methyltransferases"/>
    <property type="match status" value="1"/>
</dbReference>
<keyword evidence="2 5" id="KW-0489">Methyltransferase</keyword>
<feature type="domain" description="Methyltransferase type 11" evidence="4">
    <location>
        <begin position="49"/>
        <end position="145"/>
    </location>
</feature>
<evidence type="ECO:0000313" key="6">
    <source>
        <dbReference type="Proteomes" id="UP000069162"/>
    </source>
</evidence>
<dbReference type="GO" id="GO:0008757">
    <property type="term" value="F:S-adenosylmethionine-dependent methyltransferase activity"/>
    <property type="evidence" value="ECO:0007669"/>
    <property type="project" value="InterPro"/>
</dbReference>
<protein>
    <submittedName>
        <fullName evidence="5">SAM-dependent methyltransferase</fullName>
    </submittedName>
</protein>
<organism evidence="5 6">
    <name type="scientific">[Enterobacter] lignolyticus</name>
    <dbReference type="NCBI Taxonomy" id="1334193"/>
    <lineage>
        <taxon>Bacteria</taxon>
        <taxon>Pseudomonadati</taxon>
        <taxon>Pseudomonadota</taxon>
        <taxon>Gammaproteobacteria</taxon>
        <taxon>Enterobacterales</taxon>
        <taxon>Enterobacteriaceae</taxon>
        <taxon>Pluralibacter</taxon>
    </lineage>
</organism>
<sequence length="256" mass="28112">MTTRSHHHNVEKQFGSQADAYLTSAVHASGRDLQRLGERLASFPQAHVLDMGCGAGHASFVAATQAARVTAYDLSVQMLDVVSAAARDKGLANIETQQGYAESLPFADASFEVVISRYSAHHWHDVGQALREVKRVLKPGGVLIVMDVMSPGHPLRDIWLQTVEALRDTSHVRNYASGEWLAMINEAGLITQNLTTDRLALEYGSWIARMRTPAPLCEAIRLYQQSASEEVQAYFALQEDGSFTSDTIMVEARKAA</sequence>
<dbReference type="KEGG" id="kle:AO703_04315"/>
<proteinExistence type="inferred from homology"/>
<dbReference type="Proteomes" id="UP000069162">
    <property type="component" value="Chromosome"/>
</dbReference>
<dbReference type="InterPro" id="IPR051052">
    <property type="entry name" value="Diverse_substrate_MTase"/>
</dbReference>
<name>A0A806X2C1_9ENTR</name>
<dbReference type="EMBL" id="CP012871">
    <property type="protein sequence ID" value="ALR75556.1"/>
    <property type="molecule type" value="Genomic_DNA"/>
</dbReference>
<evidence type="ECO:0000256" key="3">
    <source>
        <dbReference type="ARBA" id="ARBA00022679"/>
    </source>
</evidence>
<comment type="similarity">
    <text evidence="1">Belongs to the methyltransferase superfamily.</text>
</comment>
<dbReference type="Gene3D" id="3.40.50.150">
    <property type="entry name" value="Vaccinia Virus protein VP39"/>
    <property type="match status" value="1"/>
</dbReference>
<accession>A0A806X2C1</accession>
<dbReference type="RefSeq" id="WP_013367498.1">
    <property type="nucleotide sequence ID" value="NZ_CP012871.1"/>
</dbReference>
<dbReference type="GO" id="GO:0032259">
    <property type="term" value="P:methylation"/>
    <property type="evidence" value="ECO:0007669"/>
    <property type="project" value="UniProtKB-KW"/>
</dbReference>
<evidence type="ECO:0000313" key="5">
    <source>
        <dbReference type="EMBL" id="ALR75556.1"/>
    </source>
</evidence>
<dbReference type="CDD" id="cd02440">
    <property type="entry name" value="AdoMet_MTases"/>
    <property type="match status" value="1"/>
</dbReference>
<dbReference type="Pfam" id="PF08241">
    <property type="entry name" value="Methyltransf_11"/>
    <property type="match status" value="1"/>
</dbReference>
<dbReference type="OMA" id="FDFDWWC"/>
<evidence type="ECO:0000256" key="1">
    <source>
        <dbReference type="ARBA" id="ARBA00008361"/>
    </source>
</evidence>
<dbReference type="AlphaFoldDB" id="A0A806X2C1"/>